<dbReference type="InterPro" id="IPR008431">
    <property type="entry name" value="CNPase"/>
</dbReference>
<dbReference type="GO" id="GO:0003723">
    <property type="term" value="F:RNA binding"/>
    <property type="evidence" value="ECO:0007669"/>
    <property type="project" value="UniProtKB-KW"/>
</dbReference>
<dbReference type="Gene3D" id="3.90.1740.10">
    <property type="entry name" value="2',3'-cyclic nucleotide 3'-phosphodiesterase superfamily"/>
    <property type="match status" value="1"/>
</dbReference>
<evidence type="ECO:0000256" key="8">
    <source>
        <dbReference type="ARBA" id="ARBA00022481"/>
    </source>
</evidence>
<evidence type="ECO:0000256" key="2">
    <source>
        <dbReference type="ARBA" id="ARBA00004223"/>
    </source>
</evidence>
<feature type="domain" description="Cyclic nucleotide phosphodiesterase catalytic" evidence="17">
    <location>
        <begin position="175"/>
        <end position="395"/>
    </location>
</feature>
<keyword evidence="12" id="KW-0472">Membrane</keyword>
<keyword evidence="9" id="KW-0597">Phosphoprotein</keyword>
<dbReference type="InterPro" id="IPR009097">
    <property type="entry name" value="Cyclic_Pdiesterase"/>
</dbReference>
<evidence type="ECO:0000256" key="11">
    <source>
        <dbReference type="ARBA" id="ARBA00022884"/>
    </source>
</evidence>
<comment type="catalytic activity">
    <reaction evidence="1">
        <text>a nucleoside 2',3'-cyclic phosphate + H2O = a nucleoside 2'-phosphate + H(+)</text>
        <dbReference type="Rhea" id="RHEA:14489"/>
        <dbReference type="ChEBI" id="CHEBI:15377"/>
        <dbReference type="ChEBI" id="CHEBI:15378"/>
        <dbReference type="ChEBI" id="CHEBI:66954"/>
        <dbReference type="ChEBI" id="CHEBI:78552"/>
        <dbReference type="EC" id="3.1.4.37"/>
    </reaction>
</comment>
<dbReference type="EMBL" id="JAAWVO010013038">
    <property type="protein sequence ID" value="MBN3313789.1"/>
    <property type="molecule type" value="Genomic_DNA"/>
</dbReference>
<evidence type="ECO:0000256" key="12">
    <source>
        <dbReference type="ARBA" id="ARBA00023136"/>
    </source>
</evidence>
<feature type="non-terminal residue" evidence="18">
    <location>
        <position position="1"/>
    </location>
</feature>
<evidence type="ECO:0000256" key="13">
    <source>
        <dbReference type="ARBA" id="ARBA00023288"/>
    </source>
</evidence>
<dbReference type="Gene3D" id="3.40.50.300">
    <property type="entry name" value="P-loop containing nucleotide triphosphate hydrolases"/>
    <property type="match status" value="1"/>
</dbReference>
<evidence type="ECO:0000256" key="6">
    <source>
        <dbReference type="ARBA" id="ARBA00012317"/>
    </source>
</evidence>
<reference evidence="18" key="1">
    <citation type="journal article" date="2021" name="Cell">
        <title>Tracing the genetic footprints of vertebrate landing in non-teleost ray-finned fishes.</title>
        <authorList>
            <person name="Bi X."/>
            <person name="Wang K."/>
            <person name="Yang L."/>
            <person name="Pan H."/>
            <person name="Jiang H."/>
            <person name="Wei Q."/>
            <person name="Fang M."/>
            <person name="Yu H."/>
            <person name="Zhu C."/>
            <person name="Cai Y."/>
            <person name="He Y."/>
            <person name="Gan X."/>
            <person name="Zeng H."/>
            <person name="Yu D."/>
            <person name="Zhu Y."/>
            <person name="Jiang H."/>
            <person name="Qiu Q."/>
            <person name="Yang H."/>
            <person name="Zhang Y.E."/>
            <person name="Wang W."/>
            <person name="Zhu M."/>
            <person name="He S."/>
            <person name="Zhang G."/>
        </authorList>
    </citation>
    <scope>NUCLEOTIDE SEQUENCE</scope>
    <source>
        <strain evidence="18">Allg_001</strain>
    </source>
</reference>
<dbReference type="GO" id="GO:0009214">
    <property type="term" value="P:cyclic nucleotide catabolic process"/>
    <property type="evidence" value="ECO:0007669"/>
    <property type="project" value="InterPro"/>
</dbReference>
<keyword evidence="10" id="KW-0378">Hydrolase</keyword>
<keyword evidence="13" id="KW-0449">Lipoprotein</keyword>
<evidence type="ECO:0000256" key="1">
    <source>
        <dbReference type="ARBA" id="ARBA00000610"/>
    </source>
</evidence>
<keyword evidence="19" id="KW-1185">Reference proteome</keyword>
<evidence type="ECO:0000256" key="7">
    <source>
        <dbReference type="ARBA" id="ARBA00014478"/>
    </source>
</evidence>
<comment type="similarity">
    <text evidence="4">Belongs to the 2H phosphoesterase superfamily. CNPase family.</text>
</comment>
<dbReference type="PANTHER" id="PTHR10156">
    <property type="entry name" value="2',3'-CYCLIC-NUCLEOTIDE 3'-PHOSPHODIESTERASE"/>
    <property type="match status" value="1"/>
</dbReference>
<comment type="function">
    <text evidence="15">Catalyzes the formation of 2'-nucleotide products from 2',3'-cyclic substrates. May participate in RNA metabolism in the myelinating cell, CNP is the third most abundant protein in central nervous system myelin.</text>
</comment>
<gene>
    <name evidence="18" type="primary">Cnp_1</name>
    <name evidence="18" type="ORF">GTO95_0017927</name>
</gene>
<dbReference type="SUPFAM" id="SSF55144">
    <property type="entry name" value="LigT-like"/>
    <property type="match status" value="1"/>
</dbReference>
<keyword evidence="11" id="KW-0694">RNA-binding</keyword>
<dbReference type="Pfam" id="PF13671">
    <property type="entry name" value="AAA_33"/>
    <property type="match status" value="1"/>
</dbReference>
<organism evidence="18 19">
    <name type="scientific">Atractosteus spatula</name>
    <name type="common">Alligator gar</name>
    <name type="synonym">Lepisosteus spatula</name>
    <dbReference type="NCBI Taxonomy" id="7917"/>
    <lineage>
        <taxon>Eukaryota</taxon>
        <taxon>Metazoa</taxon>
        <taxon>Chordata</taxon>
        <taxon>Craniata</taxon>
        <taxon>Vertebrata</taxon>
        <taxon>Euteleostomi</taxon>
        <taxon>Actinopterygii</taxon>
        <taxon>Neopterygii</taxon>
        <taxon>Holostei</taxon>
        <taxon>Semionotiformes</taxon>
        <taxon>Lepisosteidae</taxon>
        <taxon>Atractosteus</taxon>
    </lineage>
</organism>
<protein>
    <recommendedName>
        <fullName evidence="7">2',3'-cyclic-nucleotide 3'-phosphodiesterase</fullName>
        <ecNumber evidence="6">3.1.4.37</ecNumber>
    </recommendedName>
</protein>
<evidence type="ECO:0000256" key="5">
    <source>
        <dbReference type="ARBA" id="ARBA00011781"/>
    </source>
</evidence>
<sequence>MAEQQQQPQPGSAPEHIEGSLSFPFLDRDETVAALKEARTLFLLRGLPGSGKSTLAGAIEARYQGACKVLCADGYGVQPAVGAEQPGQRQALDEALVSCCKAGTPLVVLDDTHHEGARLERLAELAEELRYCVLLVEPKTPWRADPDQLRLKTHWKELPESAMSALKAGLEAAALPLFFGWFLAHKHELELEKRSKEFLKALVQLDQFKQHVSQFTSEELGSQGEVDLEKHFQSRGVLHCTTKFCDFGKADGAQAYAEKEVVRESMGCVTVLQISAFFATPRTVGARVALTEEQLRLWPQDAEKEVMPDVDLPLGSRAHVTLGCAEGVESVQTGIDLLEFAKLEKEGRGDKVQDLGEGALYSYGNDMWMLRLSRNVEAPAMFSGFYGKKKEGEGGAGAQEKPEEEQGKKAEAGEEEEKKEEKKDGQPEGKKKSKCSVQ</sequence>
<evidence type="ECO:0000256" key="15">
    <source>
        <dbReference type="ARBA" id="ARBA00045937"/>
    </source>
</evidence>
<feature type="region of interest" description="Disordered" evidence="16">
    <location>
        <begin position="387"/>
        <end position="438"/>
    </location>
</feature>
<feature type="compositionally biased region" description="Basic and acidic residues" evidence="16">
    <location>
        <begin position="419"/>
        <end position="430"/>
    </location>
</feature>
<dbReference type="GO" id="GO:0004113">
    <property type="term" value="F:2',3'-cyclic-nucleotide 3'-phosphodiesterase activity"/>
    <property type="evidence" value="ECO:0007669"/>
    <property type="project" value="UniProtKB-EC"/>
</dbReference>
<evidence type="ECO:0000256" key="3">
    <source>
        <dbReference type="ARBA" id="ARBA00004635"/>
    </source>
</evidence>
<comment type="subcellular location">
    <subcellularLocation>
        <location evidence="2">Melanosome</location>
    </subcellularLocation>
    <subcellularLocation>
        <location evidence="3">Membrane</location>
        <topology evidence="3">Lipid-anchor</topology>
    </subcellularLocation>
</comment>
<dbReference type="GO" id="GO:0016020">
    <property type="term" value="C:membrane"/>
    <property type="evidence" value="ECO:0007669"/>
    <property type="project" value="UniProtKB-SubCell"/>
</dbReference>
<accession>A0A8J7T827</accession>
<name>A0A8J7T827_ATRSP</name>
<keyword evidence="14" id="KW-0636">Prenylation</keyword>
<keyword evidence="8" id="KW-0488">Methylation</keyword>
<evidence type="ECO:0000313" key="19">
    <source>
        <dbReference type="Proteomes" id="UP000736164"/>
    </source>
</evidence>
<evidence type="ECO:0000256" key="9">
    <source>
        <dbReference type="ARBA" id="ARBA00022553"/>
    </source>
</evidence>
<dbReference type="InterPro" id="IPR027417">
    <property type="entry name" value="P-loop_NTPase"/>
</dbReference>
<evidence type="ECO:0000313" key="18">
    <source>
        <dbReference type="EMBL" id="MBN3313789.1"/>
    </source>
</evidence>
<evidence type="ECO:0000256" key="14">
    <source>
        <dbReference type="ARBA" id="ARBA00023289"/>
    </source>
</evidence>
<dbReference type="AlphaFoldDB" id="A0A8J7T827"/>
<feature type="compositionally biased region" description="Basic and acidic residues" evidence="16">
    <location>
        <begin position="400"/>
        <end position="412"/>
    </location>
</feature>
<dbReference type="SUPFAM" id="SSF52540">
    <property type="entry name" value="P-loop containing nucleoside triphosphate hydrolases"/>
    <property type="match status" value="1"/>
</dbReference>
<evidence type="ECO:0000256" key="16">
    <source>
        <dbReference type="SAM" id="MobiDB-lite"/>
    </source>
</evidence>
<evidence type="ECO:0000256" key="10">
    <source>
        <dbReference type="ARBA" id="ARBA00022801"/>
    </source>
</evidence>
<dbReference type="InterPro" id="IPR047325">
    <property type="entry name" value="CNPase_cat"/>
</dbReference>
<proteinExistence type="inferred from homology"/>
<feature type="non-terminal residue" evidence="18">
    <location>
        <position position="438"/>
    </location>
</feature>
<dbReference type="PANTHER" id="PTHR10156:SF0">
    <property type="entry name" value="2',3'-CYCLIC-NUCLEOTIDE 3'-PHOSPHODIESTERASE"/>
    <property type="match status" value="1"/>
</dbReference>
<dbReference type="Proteomes" id="UP000736164">
    <property type="component" value="Unassembled WGS sequence"/>
</dbReference>
<comment type="caution">
    <text evidence="18">The sequence shown here is derived from an EMBL/GenBank/DDBJ whole genome shotgun (WGS) entry which is preliminary data.</text>
</comment>
<dbReference type="GO" id="GO:0042470">
    <property type="term" value="C:melanosome"/>
    <property type="evidence" value="ECO:0007669"/>
    <property type="project" value="UniProtKB-SubCell"/>
</dbReference>
<dbReference type="Pfam" id="PF05881">
    <property type="entry name" value="CNPase"/>
    <property type="match status" value="1"/>
</dbReference>
<comment type="subunit">
    <text evidence="5">Exists as monomers and homodimers.</text>
</comment>
<dbReference type="EC" id="3.1.4.37" evidence="6"/>
<evidence type="ECO:0000259" key="17">
    <source>
        <dbReference type="Pfam" id="PF05881"/>
    </source>
</evidence>
<evidence type="ECO:0000256" key="4">
    <source>
        <dbReference type="ARBA" id="ARBA00008662"/>
    </source>
</evidence>